<accession>A0ABY5RQS6</accession>
<feature type="region of interest" description="Disordered" evidence="1">
    <location>
        <begin position="1"/>
        <end position="26"/>
    </location>
</feature>
<evidence type="ECO:0000256" key="1">
    <source>
        <dbReference type="SAM" id="MobiDB-lite"/>
    </source>
</evidence>
<keyword evidence="3" id="KW-1185">Reference proteome</keyword>
<dbReference type="EMBL" id="CP102845">
    <property type="protein sequence ID" value="UVF19610.1"/>
    <property type="molecule type" value="Genomic_DNA"/>
</dbReference>
<gene>
    <name evidence="2" type="ORF">HPT29_000150</name>
</gene>
<evidence type="ECO:0008006" key="4">
    <source>
        <dbReference type="Google" id="ProtNLM"/>
    </source>
</evidence>
<protein>
    <recommendedName>
        <fullName evidence="4">Neuromedin U</fullName>
    </recommendedName>
</protein>
<dbReference type="Proteomes" id="UP001017257">
    <property type="component" value="Chromosome"/>
</dbReference>
<dbReference type="RefSeq" id="WP_173945394.1">
    <property type="nucleotide sequence ID" value="NZ_CP102845.1"/>
</dbReference>
<proteinExistence type="predicted"/>
<name>A0ABY5RQS6_9HYPH</name>
<organism evidence="2 3">
    <name type="scientific">Microvirga terrae</name>
    <dbReference type="NCBI Taxonomy" id="2740529"/>
    <lineage>
        <taxon>Bacteria</taxon>
        <taxon>Pseudomonadati</taxon>
        <taxon>Pseudomonadota</taxon>
        <taxon>Alphaproteobacteria</taxon>
        <taxon>Hyphomicrobiales</taxon>
        <taxon>Methylobacteriaceae</taxon>
        <taxon>Microvirga</taxon>
    </lineage>
</organism>
<sequence>MVWNTAPLAQSADARSEDGGSSDLAKQAQNPVADLISVPFQNNLNFRVGPHKQQQDILNIQPVIPIKLNEDWNLITRWILPVVSQPPLTVTGDREFGLGDLNPTFFLSPSKPTHGIIWGIGPTFLVPTATNEALGAQKWGAGPAAVALTTHGPWVVGVLVNQLWSFEGGPQAVNQTTIQPFVNYNFSGGWYLTTSPIATANWEAKPQDRWTVPVGGGFGRVFKIGKQPVNMQLAAYYNVVRPTEGPDWQLRAQVQLLFPK</sequence>
<evidence type="ECO:0000313" key="2">
    <source>
        <dbReference type="EMBL" id="UVF19610.1"/>
    </source>
</evidence>
<evidence type="ECO:0000313" key="3">
    <source>
        <dbReference type="Proteomes" id="UP001017257"/>
    </source>
</evidence>
<reference evidence="2" key="1">
    <citation type="submission" date="2022-08" db="EMBL/GenBank/DDBJ databases">
        <title>Microvirga terrae sp. nov., isolated from soil.</title>
        <authorList>
            <person name="Kim K.H."/>
            <person name="Seo Y.L."/>
            <person name="Kim J.M."/>
            <person name="Lee J.K."/>
            <person name="Han D.M."/>
            <person name="Jeon C.O."/>
        </authorList>
    </citation>
    <scope>NUCLEOTIDE SEQUENCE</scope>
    <source>
        <strain evidence="2">R24</strain>
    </source>
</reference>